<comment type="caution">
    <text evidence="5">The sequence shown here is derived from an EMBL/GenBank/DDBJ whole genome shotgun (WGS) entry which is preliminary data.</text>
</comment>
<dbReference type="InterPro" id="IPR000524">
    <property type="entry name" value="Tscrpt_reg_HTH_GntR"/>
</dbReference>
<evidence type="ECO:0000259" key="4">
    <source>
        <dbReference type="PROSITE" id="PS50949"/>
    </source>
</evidence>
<dbReference type="SUPFAM" id="SSF46785">
    <property type="entry name" value="Winged helix' DNA-binding domain"/>
    <property type="match status" value="1"/>
</dbReference>
<name>A0ABV7ZD96_9DEIO</name>
<evidence type="ECO:0000256" key="2">
    <source>
        <dbReference type="ARBA" id="ARBA00023125"/>
    </source>
</evidence>
<dbReference type="Pfam" id="PF00392">
    <property type="entry name" value="GntR"/>
    <property type="match status" value="1"/>
</dbReference>
<dbReference type="SUPFAM" id="SSF48008">
    <property type="entry name" value="GntR ligand-binding domain-like"/>
    <property type="match status" value="1"/>
</dbReference>
<dbReference type="PANTHER" id="PTHR43537">
    <property type="entry name" value="TRANSCRIPTIONAL REGULATOR, GNTR FAMILY"/>
    <property type="match status" value="1"/>
</dbReference>
<dbReference type="EMBL" id="JBHRZG010000019">
    <property type="protein sequence ID" value="MFC3834069.1"/>
    <property type="molecule type" value="Genomic_DNA"/>
</dbReference>
<dbReference type="Gene3D" id="1.20.120.530">
    <property type="entry name" value="GntR ligand-binding domain-like"/>
    <property type="match status" value="1"/>
</dbReference>
<dbReference type="InterPro" id="IPR008920">
    <property type="entry name" value="TF_FadR/GntR_C"/>
</dbReference>
<evidence type="ECO:0000256" key="3">
    <source>
        <dbReference type="ARBA" id="ARBA00023163"/>
    </source>
</evidence>
<keyword evidence="2" id="KW-0238">DNA-binding</keyword>
<protein>
    <submittedName>
        <fullName evidence="5">GntR family transcriptional regulator</fullName>
    </submittedName>
</protein>
<organism evidence="5 6">
    <name type="scientific">Deinococcus rufus</name>
    <dbReference type="NCBI Taxonomy" id="2136097"/>
    <lineage>
        <taxon>Bacteria</taxon>
        <taxon>Thermotogati</taxon>
        <taxon>Deinococcota</taxon>
        <taxon>Deinococci</taxon>
        <taxon>Deinococcales</taxon>
        <taxon>Deinococcaceae</taxon>
        <taxon>Deinococcus</taxon>
    </lineage>
</organism>
<keyword evidence="6" id="KW-1185">Reference proteome</keyword>
<gene>
    <name evidence="5" type="ORF">ACFOSB_14500</name>
</gene>
<dbReference type="PROSITE" id="PS50949">
    <property type="entry name" value="HTH_GNTR"/>
    <property type="match status" value="1"/>
</dbReference>
<dbReference type="PRINTS" id="PR00035">
    <property type="entry name" value="HTHGNTR"/>
</dbReference>
<accession>A0ABV7ZD96</accession>
<dbReference type="InterPro" id="IPR036390">
    <property type="entry name" value="WH_DNA-bd_sf"/>
</dbReference>
<dbReference type="Pfam" id="PF07729">
    <property type="entry name" value="FCD"/>
    <property type="match status" value="1"/>
</dbReference>
<dbReference type="SMART" id="SM00895">
    <property type="entry name" value="FCD"/>
    <property type="match status" value="1"/>
</dbReference>
<keyword evidence="3" id="KW-0804">Transcription</keyword>
<dbReference type="SMART" id="SM00345">
    <property type="entry name" value="HTH_GNTR"/>
    <property type="match status" value="1"/>
</dbReference>
<dbReference type="Proteomes" id="UP001595803">
    <property type="component" value="Unassembled WGS sequence"/>
</dbReference>
<proteinExistence type="predicted"/>
<sequence>MTSPSATLAYQQLRESILGVDLLPGEVLTEARLGERLQTSRTTVRGALARLENEGLIRKTGRSFIVAPIDLREIEEAFAFRSVLEVGALRLAFPTVTPERLAWVRDRASEFGDDTSIGDHMDRATRFHVDLAGLSGNRLIVRSLEDVLLRLARARWLEARGDGGLARSHADHLHLLDLVAARQEDAAATHLHAHIQRSCSRLVQALRDDRRGLGLRGLAVHT</sequence>
<evidence type="ECO:0000313" key="6">
    <source>
        <dbReference type="Proteomes" id="UP001595803"/>
    </source>
</evidence>
<evidence type="ECO:0000256" key="1">
    <source>
        <dbReference type="ARBA" id="ARBA00023015"/>
    </source>
</evidence>
<feature type="domain" description="HTH gntR-type" evidence="4">
    <location>
        <begin position="3"/>
        <end position="69"/>
    </location>
</feature>
<evidence type="ECO:0000313" key="5">
    <source>
        <dbReference type="EMBL" id="MFC3834069.1"/>
    </source>
</evidence>
<dbReference type="InterPro" id="IPR036388">
    <property type="entry name" value="WH-like_DNA-bd_sf"/>
</dbReference>
<reference evidence="6" key="1">
    <citation type="journal article" date="2019" name="Int. J. Syst. Evol. Microbiol.">
        <title>The Global Catalogue of Microorganisms (GCM) 10K type strain sequencing project: providing services to taxonomists for standard genome sequencing and annotation.</title>
        <authorList>
            <consortium name="The Broad Institute Genomics Platform"/>
            <consortium name="The Broad Institute Genome Sequencing Center for Infectious Disease"/>
            <person name="Wu L."/>
            <person name="Ma J."/>
        </authorList>
    </citation>
    <scope>NUCLEOTIDE SEQUENCE [LARGE SCALE GENOMIC DNA]</scope>
    <source>
        <strain evidence="6">CCTCC AB 2017081</strain>
    </source>
</reference>
<dbReference type="InterPro" id="IPR011711">
    <property type="entry name" value="GntR_C"/>
</dbReference>
<dbReference type="Gene3D" id="1.10.10.10">
    <property type="entry name" value="Winged helix-like DNA-binding domain superfamily/Winged helix DNA-binding domain"/>
    <property type="match status" value="1"/>
</dbReference>
<dbReference type="RefSeq" id="WP_322474051.1">
    <property type="nucleotide sequence ID" value="NZ_JBHRZG010000019.1"/>
</dbReference>
<dbReference type="PANTHER" id="PTHR43537:SF45">
    <property type="entry name" value="GNTR FAMILY REGULATORY PROTEIN"/>
    <property type="match status" value="1"/>
</dbReference>
<keyword evidence="1" id="KW-0805">Transcription regulation</keyword>